<dbReference type="AlphaFoldDB" id="J3M2A7"/>
<feature type="compositionally biased region" description="Polar residues" evidence="1">
    <location>
        <begin position="1"/>
        <end position="13"/>
    </location>
</feature>
<organism evidence="2">
    <name type="scientific">Oryza brachyantha</name>
    <name type="common">malo sina</name>
    <dbReference type="NCBI Taxonomy" id="4533"/>
    <lineage>
        <taxon>Eukaryota</taxon>
        <taxon>Viridiplantae</taxon>
        <taxon>Streptophyta</taxon>
        <taxon>Embryophyta</taxon>
        <taxon>Tracheophyta</taxon>
        <taxon>Spermatophyta</taxon>
        <taxon>Magnoliopsida</taxon>
        <taxon>Liliopsida</taxon>
        <taxon>Poales</taxon>
        <taxon>Poaceae</taxon>
        <taxon>BOP clade</taxon>
        <taxon>Oryzoideae</taxon>
        <taxon>Oryzeae</taxon>
        <taxon>Oryzinae</taxon>
        <taxon>Oryza</taxon>
    </lineage>
</organism>
<dbReference type="HOGENOM" id="CLU_3035587_0_0_1"/>
<protein>
    <submittedName>
        <fullName evidence="2">Uncharacterized protein</fullName>
    </submittedName>
</protein>
<sequence length="55" mass="6204">MASAPNRTGASDSNPHKCSDPLAWDPLLLYTRTVVLIAPFQIINNCYSIFKFYLE</sequence>
<evidence type="ECO:0000256" key="1">
    <source>
        <dbReference type="SAM" id="MobiDB-lite"/>
    </source>
</evidence>
<reference evidence="2" key="2">
    <citation type="submission" date="2013-04" db="UniProtKB">
        <authorList>
            <consortium name="EnsemblPlants"/>
        </authorList>
    </citation>
    <scope>IDENTIFICATION</scope>
</reference>
<evidence type="ECO:0000313" key="3">
    <source>
        <dbReference type="Proteomes" id="UP000006038"/>
    </source>
</evidence>
<reference evidence="2" key="1">
    <citation type="journal article" date="2013" name="Nat. Commun.">
        <title>Whole-genome sequencing of Oryza brachyantha reveals mechanisms underlying Oryza genome evolution.</title>
        <authorList>
            <person name="Chen J."/>
            <person name="Huang Q."/>
            <person name="Gao D."/>
            <person name="Wang J."/>
            <person name="Lang Y."/>
            <person name="Liu T."/>
            <person name="Li B."/>
            <person name="Bai Z."/>
            <person name="Luis Goicoechea J."/>
            <person name="Liang C."/>
            <person name="Chen C."/>
            <person name="Zhang W."/>
            <person name="Sun S."/>
            <person name="Liao Y."/>
            <person name="Zhang X."/>
            <person name="Yang L."/>
            <person name="Song C."/>
            <person name="Wang M."/>
            <person name="Shi J."/>
            <person name="Liu G."/>
            <person name="Liu J."/>
            <person name="Zhou H."/>
            <person name="Zhou W."/>
            <person name="Yu Q."/>
            <person name="An N."/>
            <person name="Chen Y."/>
            <person name="Cai Q."/>
            <person name="Wang B."/>
            <person name="Liu B."/>
            <person name="Min J."/>
            <person name="Huang Y."/>
            <person name="Wu H."/>
            <person name="Li Z."/>
            <person name="Zhang Y."/>
            <person name="Yin Y."/>
            <person name="Song W."/>
            <person name="Jiang J."/>
            <person name="Jackson S.A."/>
            <person name="Wing R.A."/>
            <person name="Wang J."/>
            <person name="Chen M."/>
        </authorList>
    </citation>
    <scope>NUCLEOTIDE SEQUENCE [LARGE SCALE GENOMIC DNA]</scope>
    <source>
        <strain evidence="2">cv. IRGC 101232</strain>
    </source>
</reference>
<evidence type="ECO:0000313" key="2">
    <source>
        <dbReference type="EnsemblPlants" id="OB04G35320.1"/>
    </source>
</evidence>
<feature type="region of interest" description="Disordered" evidence="1">
    <location>
        <begin position="1"/>
        <end position="20"/>
    </location>
</feature>
<proteinExistence type="predicted"/>
<accession>J3M2A7</accession>
<dbReference type="EnsemblPlants" id="OB04G35320.1">
    <property type="protein sequence ID" value="OB04G35320.1"/>
    <property type="gene ID" value="OB04G35320"/>
</dbReference>
<dbReference type="Proteomes" id="UP000006038">
    <property type="component" value="Chromosome 4"/>
</dbReference>
<name>J3M2A7_ORYBR</name>
<dbReference type="Gramene" id="OB04G35320.1">
    <property type="protein sequence ID" value="OB04G35320.1"/>
    <property type="gene ID" value="OB04G35320"/>
</dbReference>
<keyword evidence="3" id="KW-1185">Reference proteome</keyword>